<dbReference type="AlphaFoldDB" id="A0A2P8FL28"/>
<proteinExistence type="predicted"/>
<dbReference type="PRINTS" id="PR00344">
    <property type="entry name" value="BCTRLSENSOR"/>
</dbReference>
<evidence type="ECO:0000259" key="7">
    <source>
        <dbReference type="PROSITE" id="PS50109"/>
    </source>
</evidence>
<dbReference type="InterPro" id="IPR000700">
    <property type="entry name" value="PAS-assoc_C"/>
</dbReference>
<dbReference type="InterPro" id="IPR036097">
    <property type="entry name" value="HisK_dim/P_sf"/>
</dbReference>
<feature type="coiled-coil region" evidence="6">
    <location>
        <begin position="662"/>
        <end position="696"/>
    </location>
</feature>
<dbReference type="InterPro" id="IPR036890">
    <property type="entry name" value="HATPase_C_sf"/>
</dbReference>
<evidence type="ECO:0000256" key="1">
    <source>
        <dbReference type="ARBA" id="ARBA00000085"/>
    </source>
</evidence>
<name>A0A2P8FL28_9BACT</name>
<dbReference type="PANTHER" id="PTHR43304:SF1">
    <property type="entry name" value="PAC DOMAIN-CONTAINING PROTEIN"/>
    <property type="match status" value="1"/>
</dbReference>
<sequence>MSEVPRPDKSIPRDQELQIKFALHAAGIGIWDVDILNRQIVLDDRCRVLFCLDEKEEPTYESVMGHIHPSDQPAIIEAVKQALQPDADHLFNIRFRCITEDNKNVLWLNVKGQAYFSVEGIATRLSGISQDITAEVTANAKAQAAERMAALAVDASDAGIFAIDLINNTIDFSPNLYYILTGNRDTVIKDRDVLISHVHPDDKIIREQAYEEAENTGTLHYEARFIWDDGSIHWGKLRGKYEYDINGTPVSFSGICLDITAQKEQDRLLKEVEQRFSLSFNNAAIGMAFLDGQGRFRMLNKAFAVLLGYHAEELTGKSYLDIIHTDYRKENNQLFEELLQGKRDVFNQIKRYRRKDGSNRWVQVNIAGINDQNNSKENILVISFDISNEVAARKEQQKLLTLVENSGDLIAVANMDGTITYMNDAGMKLLGIGNKLSALTRNIRDIFTLEHLLELEREVLPAVVNTGKWMGRQYYTHQGTGEQIPFHTNAFRLDSPMSGEPIAVACVARDLRAELDVQQALLESEARFRSLVEEAPVATALFVGPRFIIEVANEPMIRFWGKGYAVLGKPLGIAVPELNDQPFMKILDNVYSSGIPHHEKEARSVLVINGKPEIFYFNFTYKPLLNAAGEVYAVVDMTIDVTEQVLARNKLLVYQNTLELEVAERTEELAASNEELAAMNEELQDANLNLVRSNLELEQYAYVASHDLQEPLRKIRIYADLLNHQEDLPLHHKRLVEKINQSSERMSMLIKDLLEFSRLLEKGNMMREIDLTIMLQSVISDFELVIEEKQAEIVIGPLPVIQGIPLQINQLFYNLMSNALKFTQPDVRPVIEIISRPISGELAGIYLGKPDRHKQYFDISFSDNGIGFDQKYADQIFEVFKRLHNRSEYPGSGIGLSLCRRIMANHAGHLHVESSPGKGATFHIIIAGV</sequence>
<dbReference type="CDD" id="cd00130">
    <property type="entry name" value="PAS"/>
    <property type="match status" value="2"/>
</dbReference>
<dbReference type="RefSeq" id="WP_106605971.1">
    <property type="nucleotide sequence ID" value="NZ_PYGK01000022.1"/>
</dbReference>
<dbReference type="InterPro" id="IPR004358">
    <property type="entry name" value="Sig_transdc_His_kin-like_C"/>
</dbReference>
<dbReference type="SUPFAM" id="SSF55785">
    <property type="entry name" value="PYP-like sensor domain (PAS domain)"/>
    <property type="match status" value="5"/>
</dbReference>
<evidence type="ECO:0000256" key="2">
    <source>
        <dbReference type="ARBA" id="ARBA00012438"/>
    </source>
</evidence>
<organism evidence="10 11">
    <name type="scientific">Chitinophaga ginsengisoli</name>
    <dbReference type="NCBI Taxonomy" id="363837"/>
    <lineage>
        <taxon>Bacteria</taxon>
        <taxon>Pseudomonadati</taxon>
        <taxon>Bacteroidota</taxon>
        <taxon>Chitinophagia</taxon>
        <taxon>Chitinophagales</taxon>
        <taxon>Chitinophagaceae</taxon>
        <taxon>Chitinophaga</taxon>
    </lineage>
</organism>
<dbReference type="Pfam" id="PF00512">
    <property type="entry name" value="HisKA"/>
    <property type="match status" value="1"/>
</dbReference>
<dbReference type="InterPro" id="IPR003594">
    <property type="entry name" value="HATPase_dom"/>
</dbReference>
<comment type="caution">
    <text evidence="10">The sequence shown here is derived from an EMBL/GenBank/DDBJ whole genome shotgun (WGS) entry which is preliminary data.</text>
</comment>
<dbReference type="CDD" id="cd00082">
    <property type="entry name" value="HisKA"/>
    <property type="match status" value="1"/>
</dbReference>
<dbReference type="InterPro" id="IPR013655">
    <property type="entry name" value="PAS_fold_3"/>
</dbReference>
<feature type="domain" description="PAS" evidence="8">
    <location>
        <begin position="272"/>
        <end position="342"/>
    </location>
</feature>
<dbReference type="InterPro" id="IPR013656">
    <property type="entry name" value="PAS_4"/>
</dbReference>
<evidence type="ECO:0000256" key="5">
    <source>
        <dbReference type="ARBA" id="ARBA00022777"/>
    </source>
</evidence>
<evidence type="ECO:0000313" key="10">
    <source>
        <dbReference type="EMBL" id="PSL22443.1"/>
    </source>
</evidence>
<gene>
    <name evidence="10" type="ORF">CLV42_12269</name>
</gene>
<dbReference type="InterPro" id="IPR003661">
    <property type="entry name" value="HisK_dim/P_dom"/>
</dbReference>
<evidence type="ECO:0000256" key="3">
    <source>
        <dbReference type="ARBA" id="ARBA00022553"/>
    </source>
</evidence>
<dbReference type="SMART" id="SM00387">
    <property type="entry name" value="HATPase_c"/>
    <property type="match status" value="1"/>
</dbReference>
<feature type="domain" description="PAC" evidence="9">
    <location>
        <begin position="219"/>
        <end position="271"/>
    </location>
</feature>
<dbReference type="Gene3D" id="1.10.287.130">
    <property type="match status" value="1"/>
</dbReference>
<evidence type="ECO:0000259" key="9">
    <source>
        <dbReference type="PROSITE" id="PS50113"/>
    </source>
</evidence>
<feature type="domain" description="PAC" evidence="9">
    <location>
        <begin position="343"/>
        <end position="398"/>
    </location>
</feature>
<dbReference type="GO" id="GO:0000155">
    <property type="term" value="F:phosphorelay sensor kinase activity"/>
    <property type="evidence" value="ECO:0007669"/>
    <property type="project" value="InterPro"/>
</dbReference>
<dbReference type="PROSITE" id="PS50112">
    <property type="entry name" value="PAS"/>
    <property type="match status" value="2"/>
</dbReference>
<dbReference type="InterPro" id="IPR001610">
    <property type="entry name" value="PAC"/>
</dbReference>
<reference evidence="10 11" key="1">
    <citation type="submission" date="2018-03" db="EMBL/GenBank/DDBJ databases">
        <title>Genomic Encyclopedia of Archaeal and Bacterial Type Strains, Phase II (KMG-II): from individual species to whole genera.</title>
        <authorList>
            <person name="Goeker M."/>
        </authorList>
    </citation>
    <scope>NUCLEOTIDE SEQUENCE [LARGE SCALE GENOMIC DNA]</scope>
    <source>
        <strain evidence="10 11">DSM 18107</strain>
    </source>
</reference>
<comment type="catalytic activity">
    <reaction evidence="1">
        <text>ATP + protein L-histidine = ADP + protein N-phospho-L-histidine.</text>
        <dbReference type="EC" id="2.7.13.3"/>
    </reaction>
</comment>
<dbReference type="PROSITE" id="PS50109">
    <property type="entry name" value="HIS_KIN"/>
    <property type="match status" value="1"/>
</dbReference>
<evidence type="ECO:0000256" key="4">
    <source>
        <dbReference type="ARBA" id="ARBA00022679"/>
    </source>
</evidence>
<dbReference type="EMBL" id="PYGK01000022">
    <property type="protein sequence ID" value="PSL22443.1"/>
    <property type="molecule type" value="Genomic_DNA"/>
</dbReference>
<dbReference type="Pfam" id="PF13188">
    <property type="entry name" value="PAS_8"/>
    <property type="match status" value="1"/>
</dbReference>
<keyword evidence="11" id="KW-1185">Reference proteome</keyword>
<dbReference type="Gene3D" id="3.30.450.20">
    <property type="entry name" value="PAS domain"/>
    <property type="match status" value="5"/>
</dbReference>
<keyword evidence="3" id="KW-0597">Phosphoprotein</keyword>
<dbReference type="InterPro" id="IPR005467">
    <property type="entry name" value="His_kinase_dom"/>
</dbReference>
<dbReference type="SUPFAM" id="SSF47384">
    <property type="entry name" value="Homodimeric domain of signal transducing histidine kinase"/>
    <property type="match status" value="1"/>
</dbReference>
<dbReference type="SMART" id="SM00086">
    <property type="entry name" value="PAC"/>
    <property type="match status" value="4"/>
</dbReference>
<keyword evidence="6" id="KW-0175">Coiled coil</keyword>
<evidence type="ECO:0000313" key="11">
    <source>
        <dbReference type="Proteomes" id="UP000240978"/>
    </source>
</evidence>
<evidence type="ECO:0000256" key="6">
    <source>
        <dbReference type="SAM" id="Coils"/>
    </source>
</evidence>
<dbReference type="Pfam" id="PF02518">
    <property type="entry name" value="HATPase_c"/>
    <property type="match status" value="1"/>
</dbReference>
<dbReference type="Gene3D" id="2.10.70.100">
    <property type="match status" value="1"/>
</dbReference>
<keyword evidence="4" id="KW-0808">Transferase</keyword>
<dbReference type="SMART" id="SM00388">
    <property type="entry name" value="HisKA"/>
    <property type="match status" value="1"/>
</dbReference>
<dbReference type="PANTHER" id="PTHR43304">
    <property type="entry name" value="PHYTOCHROME-LIKE PROTEIN CPH1"/>
    <property type="match status" value="1"/>
</dbReference>
<dbReference type="EC" id="2.7.13.3" evidence="2"/>
<dbReference type="SUPFAM" id="SSF55874">
    <property type="entry name" value="ATPase domain of HSP90 chaperone/DNA topoisomerase II/histidine kinase"/>
    <property type="match status" value="1"/>
</dbReference>
<dbReference type="InterPro" id="IPR052162">
    <property type="entry name" value="Sensor_kinase/Photoreceptor"/>
</dbReference>
<feature type="domain" description="PAC" evidence="9">
    <location>
        <begin position="598"/>
        <end position="653"/>
    </location>
</feature>
<dbReference type="OrthoDB" id="607558at2"/>
<dbReference type="PROSITE" id="PS50113">
    <property type="entry name" value="PAC"/>
    <property type="match status" value="3"/>
</dbReference>
<keyword evidence="5" id="KW-0418">Kinase</keyword>
<dbReference type="InterPro" id="IPR035965">
    <property type="entry name" value="PAS-like_dom_sf"/>
</dbReference>
<protein>
    <recommendedName>
        <fullName evidence="2">histidine kinase</fullName>
        <ecNumber evidence="2">2.7.13.3</ecNumber>
    </recommendedName>
</protein>
<dbReference type="NCBIfam" id="TIGR00229">
    <property type="entry name" value="sensory_box"/>
    <property type="match status" value="3"/>
</dbReference>
<accession>A0A2P8FL28</accession>
<feature type="domain" description="Histidine kinase" evidence="7">
    <location>
        <begin position="703"/>
        <end position="929"/>
    </location>
</feature>
<feature type="domain" description="PAS" evidence="8">
    <location>
        <begin position="395"/>
        <end position="432"/>
    </location>
</feature>
<dbReference type="SMART" id="SM00091">
    <property type="entry name" value="PAS"/>
    <property type="match status" value="5"/>
</dbReference>
<dbReference type="Pfam" id="PF08448">
    <property type="entry name" value="PAS_4"/>
    <property type="match status" value="1"/>
</dbReference>
<evidence type="ECO:0000259" key="8">
    <source>
        <dbReference type="PROSITE" id="PS50112"/>
    </source>
</evidence>
<dbReference type="Pfam" id="PF08447">
    <property type="entry name" value="PAS_3"/>
    <property type="match status" value="2"/>
</dbReference>
<dbReference type="Proteomes" id="UP000240978">
    <property type="component" value="Unassembled WGS sequence"/>
</dbReference>
<dbReference type="Gene3D" id="3.30.565.10">
    <property type="entry name" value="Histidine kinase-like ATPase, C-terminal domain"/>
    <property type="match status" value="1"/>
</dbReference>
<dbReference type="InterPro" id="IPR000014">
    <property type="entry name" value="PAS"/>
</dbReference>